<name>A0A4V3C8G1_9ACTN</name>
<evidence type="ECO:0000313" key="1">
    <source>
        <dbReference type="EMBL" id="TDO41508.1"/>
    </source>
</evidence>
<dbReference type="EMBL" id="SNWR01000001">
    <property type="protein sequence ID" value="TDO41508.1"/>
    <property type="molecule type" value="Genomic_DNA"/>
</dbReference>
<gene>
    <name evidence="1" type="ORF">C8E87_5241</name>
</gene>
<dbReference type="Proteomes" id="UP000294901">
    <property type="component" value="Unassembled WGS sequence"/>
</dbReference>
<comment type="caution">
    <text evidence="1">The sequence shown here is derived from an EMBL/GenBank/DDBJ whole genome shotgun (WGS) entry which is preliminary data.</text>
</comment>
<evidence type="ECO:0000313" key="2">
    <source>
        <dbReference type="Proteomes" id="UP000294901"/>
    </source>
</evidence>
<reference evidence="1 2" key="1">
    <citation type="submission" date="2019-03" db="EMBL/GenBank/DDBJ databases">
        <title>Sequencing the genomes of 1000 actinobacteria strains.</title>
        <authorList>
            <person name="Klenk H.-P."/>
        </authorList>
    </citation>
    <scope>NUCLEOTIDE SEQUENCE [LARGE SCALE GENOMIC DNA]</scope>
    <source>
        <strain evidence="1 2">DSM 43805</strain>
    </source>
</reference>
<organism evidence="1 2">
    <name type="scientific">Paractinoplanes brasiliensis</name>
    <dbReference type="NCBI Taxonomy" id="52695"/>
    <lineage>
        <taxon>Bacteria</taxon>
        <taxon>Bacillati</taxon>
        <taxon>Actinomycetota</taxon>
        <taxon>Actinomycetes</taxon>
        <taxon>Micromonosporales</taxon>
        <taxon>Micromonosporaceae</taxon>
        <taxon>Paractinoplanes</taxon>
    </lineage>
</organism>
<keyword evidence="2" id="KW-1185">Reference proteome</keyword>
<accession>A0A4V3C8G1</accession>
<proteinExistence type="predicted"/>
<dbReference type="RefSeq" id="WP_239080001.1">
    <property type="nucleotide sequence ID" value="NZ_BOMD01000027.1"/>
</dbReference>
<dbReference type="AlphaFoldDB" id="A0A4V3C8G1"/>
<protein>
    <submittedName>
        <fullName evidence="1">Uncharacterized protein</fullName>
    </submittedName>
</protein>
<sequence length="76" mass="7730">MSATEEVFQGESLTMVALAASCTNGSCPTVYRTDRGTIVVQGYAVEGSAAGVDLPAGELLVEVPADLLAAAVRAQE</sequence>